<evidence type="ECO:0000313" key="2">
    <source>
        <dbReference type="Proteomes" id="UP001597502"/>
    </source>
</evidence>
<proteinExistence type="predicted"/>
<organism evidence="1 2">
    <name type="scientific">Lentibacillus juripiscarius</name>
    <dbReference type="NCBI Taxonomy" id="257446"/>
    <lineage>
        <taxon>Bacteria</taxon>
        <taxon>Bacillati</taxon>
        <taxon>Bacillota</taxon>
        <taxon>Bacilli</taxon>
        <taxon>Bacillales</taxon>
        <taxon>Bacillaceae</taxon>
        <taxon>Lentibacillus</taxon>
    </lineage>
</organism>
<protein>
    <submittedName>
        <fullName evidence="1">Uncharacterized protein</fullName>
    </submittedName>
</protein>
<accession>A0ABW5V2R8</accession>
<gene>
    <name evidence="1" type="ORF">ACFSUO_03425</name>
</gene>
<dbReference type="EMBL" id="JBHUNA010000005">
    <property type="protein sequence ID" value="MFD2760034.1"/>
    <property type="molecule type" value="Genomic_DNA"/>
</dbReference>
<name>A0ABW5V2R8_9BACI</name>
<reference evidence="2" key="1">
    <citation type="journal article" date="2019" name="Int. J. Syst. Evol. Microbiol.">
        <title>The Global Catalogue of Microorganisms (GCM) 10K type strain sequencing project: providing services to taxonomists for standard genome sequencing and annotation.</title>
        <authorList>
            <consortium name="The Broad Institute Genomics Platform"/>
            <consortium name="The Broad Institute Genome Sequencing Center for Infectious Disease"/>
            <person name="Wu L."/>
            <person name="Ma J."/>
        </authorList>
    </citation>
    <scope>NUCLEOTIDE SEQUENCE [LARGE SCALE GENOMIC DNA]</scope>
    <source>
        <strain evidence="2">TISTR 1535</strain>
    </source>
</reference>
<evidence type="ECO:0000313" key="1">
    <source>
        <dbReference type="EMBL" id="MFD2760034.1"/>
    </source>
</evidence>
<comment type="caution">
    <text evidence="1">The sequence shown here is derived from an EMBL/GenBank/DDBJ whole genome shotgun (WGS) entry which is preliminary data.</text>
</comment>
<dbReference type="RefSeq" id="WP_382391121.1">
    <property type="nucleotide sequence ID" value="NZ_JBHUNA010000005.1"/>
</dbReference>
<keyword evidence="2" id="KW-1185">Reference proteome</keyword>
<dbReference type="Proteomes" id="UP001597502">
    <property type="component" value="Unassembled WGS sequence"/>
</dbReference>
<sequence length="134" mass="16341">MKIIKEFWHQEIIVMDLPIIAEHVEDFNAFYDTFLTAIHKAKRNPLRPGWSLRHDLIGWREYKFFSKNNPNPQEKPDMRFVYHYDKAPKYFYVLAVGLRNSKETRYSKEQHSVYYMAAERLKKITPAYWQMIQH</sequence>